<proteinExistence type="predicted"/>
<sequence length="46" mass="5163">MSGHFEITQILAVVIGLEKAVKTAFFYCLSYLIQLTLEGIIKTIVF</sequence>
<organism evidence="1">
    <name type="scientific">hydrocarbon metagenome</name>
    <dbReference type="NCBI Taxonomy" id="938273"/>
    <lineage>
        <taxon>unclassified sequences</taxon>
        <taxon>metagenomes</taxon>
        <taxon>ecological metagenomes</taxon>
    </lineage>
</organism>
<dbReference type="AlphaFoldDB" id="A0A0W8E2N8"/>
<accession>A0A0W8E2N8</accession>
<dbReference type="EMBL" id="LNQE01001901">
    <property type="protein sequence ID" value="KUG02928.1"/>
    <property type="molecule type" value="Genomic_DNA"/>
</dbReference>
<comment type="caution">
    <text evidence="1">The sequence shown here is derived from an EMBL/GenBank/DDBJ whole genome shotgun (WGS) entry which is preliminary data.</text>
</comment>
<evidence type="ECO:0000313" key="1">
    <source>
        <dbReference type="EMBL" id="KUG02928.1"/>
    </source>
</evidence>
<protein>
    <submittedName>
        <fullName evidence="1">Uncharacterized protein</fullName>
    </submittedName>
</protein>
<gene>
    <name evidence="1" type="ORF">ASZ90_019706</name>
</gene>
<name>A0A0W8E2N8_9ZZZZ</name>
<reference evidence="1" key="1">
    <citation type="journal article" date="2015" name="Proc. Natl. Acad. Sci. U.S.A.">
        <title>Networks of energetic and metabolic interactions define dynamics in microbial communities.</title>
        <authorList>
            <person name="Embree M."/>
            <person name="Liu J.K."/>
            <person name="Al-Bassam M.M."/>
            <person name="Zengler K."/>
        </authorList>
    </citation>
    <scope>NUCLEOTIDE SEQUENCE</scope>
</reference>